<keyword evidence="1" id="KW-1133">Transmembrane helix</keyword>
<accession>A0A4R5YL64</accession>
<dbReference type="AlphaFoldDB" id="A0A4R5YL64"/>
<dbReference type="Proteomes" id="UP000295633">
    <property type="component" value="Unassembled WGS sequence"/>
</dbReference>
<organism evidence="2 3">
    <name type="scientific">Microbacterium oleivorans</name>
    <dbReference type="NCBI Taxonomy" id="273677"/>
    <lineage>
        <taxon>Bacteria</taxon>
        <taxon>Bacillati</taxon>
        <taxon>Actinomycetota</taxon>
        <taxon>Actinomycetes</taxon>
        <taxon>Micrococcales</taxon>
        <taxon>Microbacteriaceae</taxon>
        <taxon>Microbacterium</taxon>
    </lineage>
</organism>
<proteinExistence type="predicted"/>
<evidence type="ECO:0000256" key="1">
    <source>
        <dbReference type="SAM" id="Phobius"/>
    </source>
</evidence>
<name>A0A4R5YL64_9MICO</name>
<protein>
    <submittedName>
        <fullName evidence="2">Uncharacterized protein</fullName>
    </submittedName>
</protein>
<feature type="transmembrane region" description="Helical" evidence="1">
    <location>
        <begin position="87"/>
        <end position="106"/>
    </location>
</feature>
<evidence type="ECO:0000313" key="3">
    <source>
        <dbReference type="Proteomes" id="UP000295633"/>
    </source>
</evidence>
<dbReference type="RefSeq" id="WP_133398528.1">
    <property type="nucleotide sequence ID" value="NZ_SMZX01000001.1"/>
</dbReference>
<evidence type="ECO:0000313" key="2">
    <source>
        <dbReference type="EMBL" id="TDL45292.1"/>
    </source>
</evidence>
<dbReference type="Pfam" id="PF19865">
    <property type="entry name" value="DUF6338"/>
    <property type="match status" value="1"/>
</dbReference>
<sequence length="227" mass="24737">MDIPTSGFTVAAFVVVALPGLILVGIGRWARGESAEDRDVGLSIARGSVFAITLTSLYLLILGESAWRGVAAGAEPDTLVISDTRALALTVLGLYILIPAAVALLLNMRHVRWLQVTEARWLRVPRSRHGYTMTPTPWDHAARRHQASWVKVRKSSGQWVGGWVTRGSFASAYPEPRAIYIDTAYQMTSDGNIGQAMSGTGIYVTIGDDDVVIWIDPTRDDTEGKRS</sequence>
<feature type="transmembrane region" description="Helical" evidence="1">
    <location>
        <begin position="47"/>
        <end position="67"/>
    </location>
</feature>
<reference evidence="2 3" key="1">
    <citation type="submission" date="2019-03" db="EMBL/GenBank/DDBJ databases">
        <title>Genome Sequencing and Assembly of Various Microbes Isolated from Partially Reclaimed Soil and Acid Mine Drainage (AMD) Site.</title>
        <authorList>
            <person name="Steinbock B."/>
            <person name="Bechtold R."/>
            <person name="Sevigny J.L."/>
            <person name="Thomas D."/>
            <person name="Cuthill L.R."/>
            <person name="Aveiro Johannsen E.J."/>
            <person name="Thomas K."/>
            <person name="Ghosh A."/>
        </authorList>
    </citation>
    <scope>NUCLEOTIDE SEQUENCE [LARGE SCALE GENOMIC DNA]</scope>
    <source>
        <strain evidence="2 3">F-B2</strain>
    </source>
</reference>
<gene>
    <name evidence="2" type="ORF">E2R54_02170</name>
</gene>
<dbReference type="InterPro" id="IPR045919">
    <property type="entry name" value="DUF6338"/>
</dbReference>
<feature type="transmembrane region" description="Helical" evidence="1">
    <location>
        <begin position="6"/>
        <end position="26"/>
    </location>
</feature>
<keyword evidence="1" id="KW-0812">Transmembrane</keyword>
<comment type="caution">
    <text evidence="2">The sequence shown here is derived from an EMBL/GenBank/DDBJ whole genome shotgun (WGS) entry which is preliminary data.</text>
</comment>
<dbReference type="EMBL" id="SMZX01000001">
    <property type="protein sequence ID" value="TDL45292.1"/>
    <property type="molecule type" value="Genomic_DNA"/>
</dbReference>
<keyword evidence="1" id="KW-0472">Membrane</keyword>